<sequence length="228" mass="24746">MVWQEVVKDSNAWVYEYTANGYQANAFAFALNENDLAVLSPPTGLSEADYAELAAKGQVMALIAPHSGHDLGLAEWQARYPRVFSYAPQVALNQLKQDGLRPFTLLADLVSPHVELREVPGTKKGGTIAIIRQGARPVVYLDELVMNWSTLPNSWTKPLFWLTGSAPGLKINRLYSNLLCPDVKAVAQAVLDALEGDPAIVPAHGAPLVQSGDAERVRALVEPLAHAK</sequence>
<proteinExistence type="predicted"/>
<protein>
    <recommendedName>
        <fullName evidence="2">MBL fold metallo-hydrolase</fullName>
    </recommendedName>
</protein>
<dbReference type="AlphaFoldDB" id="A0A7C3KDL1"/>
<organism evidence="1">
    <name type="scientific">Oscillatoriales cyanobacterium SpSt-418</name>
    <dbReference type="NCBI Taxonomy" id="2282169"/>
    <lineage>
        <taxon>Bacteria</taxon>
        <taxon>Bacillati</taxon>
        <taxon>Cyanobacteriota</taxon>
        <taxon>Cyanophyceae</taxon>
        <taxon>Oscillatoriophycideae</taxon>
        <taxon>Oscillatoriales</taxon>
    </lineage>
</organism>
<dbReference type="InterPro" id="IPR036866">
    <property type="entry name" value="RibonucZ/Hydroxyglut_hydro"/>
</dbReference>
<reference evidence="1" key="1">
    <citation type="journal article" date="2020" name="mSystems">
        <title>Genome- and Community-Level Interaction Insights into Carbon Utilization and Element Cycling Functions of Hydrothermarchaeota in Hydrothermal Sediment.</title>
        <authorList>
            <person name="Zhou Z."/>
            <person name="Liu Y."/>
            <person name="Xu W."/>
            <person name="Pan J."/>
            <person name="Luo Z.H."/>
            <person name="Li M."/>
        </authorList>
    </citation>
    <scope>NUCLEOTIDE SEQUENCE [LARGE SCALE GENOMIC DNA]</scope>
    <source>
        <strain evidence="1">SpSt-418</strain>
    </source>
</reference>
<comment type="caution">
    <text evidence="1">The sequence shown here is derived from an EMBL/GenBank/DDBJ whole genome shotgun (WGS) entry which is preliminary data.</text>
</comment>
<dbReference type="EMBL" id="DSRU01000074">
    <property type="protein sequence ID" value="HFM97347.1"/>
    <property type="molecule type" value="Genomic_DNA"/>
</dbReference>
<evidence type="ECO:0008006" key="2">
    <source>
        <dbReference type="Google" id="ProtNLM"/>
    </source>
</evidence>
<dbReference type="SUPFAM" id="SSF56281">
    <property type="entry name" value="Metallo-hydrolase/oxidoreductase"/>
    <property type="match status" value="1"/>
</dbReference>
<evidence type="ECO:0000313" key="1">
    <source>
        <dbReference type="EMBL" id="HFM97347.1"/>
    </source>
</evidence>
<accession>A0A7C3KDL1</accession>
<name>A0A7C3KDL1_9CYAN</name>
<gene>
    <name evidence="1" type="ORF">ENR64_06195</name>
</gene>